<dbReference type="PANTHER" id="PTHR38111">
    <property type="entry name" value="ZN(2)-C6 FUNGAL-TYPE DOMAIN-CONTAINING PROTEIN-RELATED"/>
    <property type="match status" value="1"/>
</dbReference>
<name>A0A1V6QMI3_9EURO</name>
<protein>
    <recommendedName>
        <fullName evidence="4">Transcription factor domain-containing protein</fullName>
    </recommendedName>
</protein>
<organism evidence="2 3">
    <name type="scientific">Penicillium antarcticum</name>
    <dbReference type="NCBI Taxonomy" id="416450"/>
    <lineage>
        <taxon>Eukaryota</taxon>
        <taxon>Fungi</taxon>
        <taxon>Dikarya</taxon>
        <taxon>Ascomycota</taxon>
        <taxon>Pezizomycotina</taxon>
        <taxon>Eurotiomycetes</taxon>
        <taxon>Eurotiomycetidae</taxon>
        <taxon>Eurotiales</taxon>
        <taxon>Aspergillaceae</taxon>
        <taxon>Penicillium</taxon>
    </lineage>
</organism>
<dbReference type="AlphaFoldDB" id="A0A1V6QMI3"/>
<dbReference type="Proteomes" id="UP000191672">
    <property type="component" value="Unassembled WGS sequence"/>
</dbReference>
<dbReference type="STRING" id="416450.A0A1V6QMI3"/>
<comment type="caution">
    <text evidence="2">The sequence shown here is derived from an EMBL/GenBank/DDBJ whole genome shotgun (WGS) entry which is preliminary data.</text>
</comment>
<dbReference type="EMBL" id="MDYN01000001">
    <property type="protein sequence ID" value="OQD90423.1"/>
    <property type="molecule type" value="Genomic_DNA"/>
</dbReference>
<evidence type="ECO:0000256" key="1">
    <source>
        <dbReference type="SAM" id="MobiDB-lite"/>
    </source>
</evidence>
<gene>
    <name evidence="2" type="ORF">PENANT_c001G00986</name>
</gene>
<evidence type="ECO:0000313" key="2">
    <source>
        <dbReference type="EMBL" id="OQD90423.1"/>
    </source>
</evidence>
<sequence>MAGPPATYQQRRDTNYRQTSSAKRPSGRVGPPPKQADLGRPARKSGSPKSRRAVGPQAETLPKLPPSSSPCAPLWSATRDILPPTYESGGLPTASHGRAKSLALGRDAPVPIACVPLVANANASTYCDRVKPCHACCAHGYPSKCVYEDVSDEDARPISQAEEIKNLRAEIRELRSRIDARQDGTGSRSRDLQQLEQLEGLFDSIRSAPLSLVEELVRELRSAHGGLKKDLVPVGPWEGREAYESFEQPSRPSSTLPVRKRLLLNSASDDFNNFEDDNDDEREFEREMSLGSGSDSSGGTSVINMQRPAVDVFVERFVDAFSPEVDMKSGRAGALRAAAGIRMFSPLISDAFEAVSVAFFGRSVQNKQIEASGFRLYPRVLRGLQDALVDPEKSKAESTLVTVILLLAFESVERTTDSGVSAHVRGAVRLIEHRGPENHMYGVEHLLFTELRPYWIGGALAARQESFLAQEEWKTIPWAAGTTTKDILHHLLDLAAHIPGLLAQSDSFKAAQARSVLGAHEIAVKQTTLWNGIGDLTMKFYQWYEDWVKVYPDGPPKEVEQTGADDFPIFQRRDLRTGATYTPTRFTYPNLLLAQTMCLYYSFRLILSSVDTRPQDRVTPMEQYDLGCGIARTLEFYITTAPGNMINRLAFPTRVAWEAFPEGGPEREWMVELLHLVARRHSLGLWGSAMPELSTQQDSPLNTGSPYT</sequence>
<accession>A0A1V6QMI3</accession>
<evidence type="ECO:0008006" key="4">
    <source>
        <dbReference type="Google" id="ProtNLM"/>
    </source>
</evidence>
<feature type="compositionally biased region" description="Low complexity" evidence="1">
    <location>
        <begin position="289"/>
        <end position="301"/>
    </location>
</feature>
<feature type="region of interest" description="Disordered" evidence="1">
    <location>
        <begin position="1"/>
        <end position="75"/>
    </location>
</feature>
<feature type="compositionally biased region" description="Acidic residues" evidence="1">
    <location>
        <begin position="272"/>
        <end position="282"/>
    </location>
</feature>
<keyword evidence="3" id="KW-1185">Reference proteome</keyword>
<dbReference type="InterPro" id="IPR053178">
    <property type="entry name" value="Osmoadaptation_assoc"/>
</dbReference>
<feature type="region of interest" description="Disordered" evidence="1">
    <location>
        <begin position="271"/>
        <end position="301"/>
    </location>
</feature>
<evidence type="ECO:0000313" key="3">
    <source>
        <dbReference type="Proteomes" id="UP000191672"/>
    </source>
</evidence>
<dbReference type="InterPro" id="IPR021858">
    <property type="entry name" value="Fun_TF"/>
</dbReference>
<dbReference type="PANTHER" id="PTHR38111:SF2">
    <property type="entry name" value="FINGER DOMAIN PROTEIN, PUTATIVE (AFU_ORTHOLOGUE AFUA_1G01560)-RELATED"/>
    <property type="match status" value="1"/>
</dbReference>
<reference evidence="3" key="1">
    <citation type="journal article" date="2017" name="Nat. Microbiol.">
        <title>Global analysis of biosynthetic gene clusters reveals vast potential of secondary metabolite production in Penicillium species.</title>
        <authorList>
            <person name="Nielsen J.C."/>
            <person name="Grijseels S."/>
            <person name="Prigent S."/>
            <person name="Ji B."/>
            <person name="Dainat J."/>
            <person name="Nielsen K.F."/>
            <person name="Frisvad J.C."/>
            <person name="Workman M."/>
            <person name="Nielsen J."/>
        </authorList>
    </citation>
    <scope>NUCLEOTIDE SEQUENCE [LARGE SCALE GENOMIC DNA]</scope>
    <source>
        <strain evidence="3">IBT 31811</strain>
    </source>
</reference>
<proteinExistence type="predicted"/>
<dbReference type="Pfam" id="PF11951">
    <property type="entry name" value="Fungal_trans_2"/>
    <property type="match status" value="1"/>
</dbReference>